<proteinExistence type="predicted"/>
<dbReference type="Proteomes" id="UP001266305">
    <property type="component" value="Unassembled WGS sequence"/>
</dbReference>
<reference evidence="1 2" key="1">
    <citation type="submission" date="2023-05" db="EMBL/GenBank/DDBJ databases">
        <title>B98-5 Cell Line De Novo Hybrid Assembly: An Optical Mapping Approach.</title>
        <authorList>
            <person name="Kananen K."/>
            <person name="Auerbach J.A."/>
            <person name="Kautto E."/>
            <person name="Blachly J.S."/>
        </authorList>
    </citation>
    <scope>NUCLEOTIDE SEQUENCE [LARGE SCALE GENOMIC DNA]</scope>
    <source>
        <strain evidence="1">B95-8</strain>
        <tissue evidence="1">Cell line</tissue>
    </source>
</reference>
<evidence type="ECO:0000313" key="2">
    <source>
        <dbReference type="Proteomes" id="UP001266305"/>
    </source>
</evidence>
<comment type="caution">
    <text evidence="1">The sequence shown here is derived from an EMBL/GenBank/DDBJ whole genome shotgun (WGS) entry which is preliminary data.</text>
</comment>
<name>A0ABQ9T8P5_SAGOE</name>
<dbReference type="EMBL" id="JASSZA010000411">
    <property type="protein sequence ID" value="KAK2081109.1"/>
    <property type="molecule type" value="Genomic_DNA"/>
</dbReference>
<protein>
    <submittedName>
        <fullName evidence="1">Uncharacterized protein</fullName>
    </submittedName>
</protein>
<accession>A0ABQ9T8P5</accession>
<gene>
    <name evidence="1" type="ORF">P7K49_040224</name>
</gene>
<evidence type="ECO:0000313" key="1">
    <source>
        <dbReference type="EMBL" id="KAK2081109.1"/>
    </source>
</evidence>
<keyword evidence="2" id="KW-1185">Reference proteome</keyword>
<sequence length="155" mass="16385">MILHLRSAQERRKALRLQGSTTKLTSPHSGLSFHEFTNSSSLDATYRLRVSKSSFMFPLKLPHKPQMASCRQRHQAGPQTCGIASTPVSGRHQAGPQTCGIASTPVSGRHQAGPQTCGIASTPVSGRHQAGPQTCGIASTPVSGRAWVGTEPCGT</sequence>
<organism evidence="1 2">
    <name type="scientific">Saguinus oedipus</name>
    <name type="common">Cotton-top tamarin</name>
    <name type="synonym">Oedipomidas oedipus</name>
    <dbReference type="NCBI Taxonomy" id="9490"/>
    <lineage>
        <taxon>Eukaryota</taxon>
        <taxon>Metazoa</taxon>
        <taxon>Chordata</taxon>
        <taxon>Craniata</taxon>
        <taxon>Vertebrata</taxon>
        <taxon>Euteleostomi</taxon>
        <taxon>Mammalia</taxon>
        <taxon>Eutheria</taxon>
        <taxon>Euarchontoglires</taxon>
        <taxon>Primates</taxon>
        <taxon>Haplorrhini</taxon>
        <taxon>Platyrrhini</taxon>
        <taxon>Cebidae</taxon>
        <taxon>Callitrichinae</taxon>
        <taxon>Saguinus</taxon>
    </lineage>
</organism>